<evidence type="ECO:0000259" key="3">
    <source>
        <dbReference type="PROSITE" id="PS51468"/>
    </source>
</evidence>
<dbReference type="SUPFAM" id="SSF53300">
    <property type="entry name" value="vWA-like"/>
    <property type="match status" value="1"/>
</dbReference>
<dbReference type="InterPro" id="IPR036465">
    <property type="entry name" value="vWFA_dom_sf"/>
</dbReference>
<organism evidence="4 5">
    <name type="scientific">Bionectria ochroleuca</name>
    <name type="common">Gliocladium roseum</name>
    <dbReference type="NCBI Taxonomy" id="29856"/>
    <lineage>
        <taxon>Eukaryota</taxon>
        <taxon>Fungi</taxon>
        <taxon>Dikarya</taxon>
        <taxon>Ascomycota</taxon>
        <taxon>Pezizomycotina</taxon>
        <taxon>Sordariomycetes</taxon>
        <taxon>Hypocreomycetidae</taxon>
        <taxon>Hypocreales</taxon>
        <taxon>Bionectriaceae</taxon>
        <taxon>Clonostachys</taxon>
    </lineage>
</organism>
<evidence type="ECO:0000256" key="1">
    <source>
        <dbReference type="SAM" id="MobiDB-lite"/>
    </source>
</evidence>
<protein>
    <recommendedName>
        <fullName evidence="6">VIT domain-containing protein</fullName>
    </recommendedName>
</protein>
<evidence type="ECO:0000313" key="5">
    <source>
        <dbReference type="Proteomes" id="UP000766486"/>
    </source>
</evidence>
<accession>A0ABY6UBJ1</accession>
<keyword evidence="5" id="KW-1185">Reference proteome</keyword>
<feature type="domain" description="VIT" evidence="3">
    <location>
        <begin position="8"/>
        <end position="140"/>
    </location>
</feature>
<feature type="region of interest" description="Disordered" evidence="1">
    <location>
        <begin position="679"/>
        <end position="718"/>
    </location>
</feature>
<dbReference type="PANTHER" id="PTHR45737:SF6">
    <property type="entry name" value="VON WILLEBRAND FACTOR A DOMAIN-CONTAINING PROTEIN 5A"/>
    <property type="match status" value="1"/>
</dbReference>
<feature type="domain" description="VWFA" evidence="2">
    <location>
        <begin position="285"/>
        <end position="455"/>
    </location>
</feature>
<dbReference type="EMBL" id="CABFNS010000771">
    <property type="protein sequence ID" value="VUC27565.1"/>
    <property type="molecule type" value="Genomic_DNA"/>
</dbReference>
<comment type="caution">
    <text evidence="4">The sequence shown here is derived from an EMBL/GenBank/DDBJ whole genome shotgun (WGS) entry which is preliminary data.</text>
</comment>
<name>A0ABY6UBJ1_BIOOC</name>
<dbReference type="PANTHER" id="PTHR45737">
    <property type="entry name" value="VON WILLEBRAND FACTOR A DOMAIN-CONTAINING PROTEIN 5A"/>
    <property type="match status" value="1"/>
</dbReference>
<sequence>MQFQSKSQSGCFVVVDGLPRYLPQVKIGIHTTIFDITSRTHLTQQFVNPSQKDPIDEISYVFPLYDGVSLISFTCTVGDRVINGVVKERQQARREYSQAKEEGRVAGLVEQSFQASDAFTTTIGNVPAGGKVVVDLVYIGELKHDAGNDRVRLTIPTQIAPRYGSLGLETRGTHIKDEGISMIVDVEMPEGSFIESLSSPSHPVDVSIGALSTTKAASDRSFNKASAVLRQTRSTLDHDFVIEVSAKGLMEPTAYLELHPTIPNQRALMATLVPKFNMPASELPEIVFLCDRSGSMNTRISNLVVALNTFLKSLPVGVKFNIYSFGSSYTSLWPRSQKYDEGTLTQAIAHINTFRADYGGTEIYQAMDGAFKNAYKDLNLEVFLLTDGQIWNQEALFRLINDQVASTQGRVRVFSLGIGHGASSALVEGVARAGNGFAQMVSDDERIDNKVVRMLRGALLPHINEYTLEIKYGPSGDSLEEEDDFEFIERVVDSLHLDIGSEKVIMPGKTTQQQAISLFDPTMDVSDTNMIESGSKDDEHLAVEAPRYLQTPTQIPQLYPFTRTTIYVLLSDATPQKTPKSVLLKGAFQDTTLELEIPIKQLPEKSTTIHQLAARNEMKDLEEGRGWLSKAVDNDGKLLRDRLDSKFIEMVEQEAVRLGVQFQVAGKHCSFVAVGEPIPTVSETSDNQPDTTQNNSLRTAHPRQNVGQPQGLRENVGHSSNHALTDYQMQIMLLEQQNKKRSMMARQEPDHNAGNVPHQNAAPIAPPLNNFGGPAPAMMFTQPVAGFEMYEGLNTVGNTDDVLNDFDFDSFLHDGNEDGESFNIKEAFASTPGQNVGLPQAPAFVNKGGIQPSPNNQGLDTGGLSRLNSLVSLQTFAGSWIWNHNLEQVLGISPDHFIGLHLPDSVASHAQRDEIIATACAIAFLSKKFSAEKGSWEMLVEKADRWLHVQIGGDVAILIAAVEAVLVANMLI</sequence>
<reference evidence="4 5" key="1">
    <citation type="submission" date="2019-06" db="EMBL/GenBank/DDBJ databases">
        <authorList>
            <person name="Broberg M."/>
        </authorList>
    </citation>
    <scope>NUCLEOTIDE SEQUENCE [LARGE SCALE GENOMIC DNA]</scope>
</reference>
<dbReference type="SMART" id="SM00327">
    <property type="entry name" value="VWA"/>
    <property type="match status" value="1"/>
</dbReference>
<dbReference type="PROSITE" id="PS51468">
    <property type="entry name" value="VIT"/>
    <property type="match status" value="1"/>
</dbReference>
<dbReference type="PROSITE" id="PS50234">
    <property type="entry name" value="VWFA"/>
    <property type="match status" value="1"/>
</dbReference>
<gene>
    <name evidence="4" type="ORF">CLO192961_LOCUS214469</name>
</gene>
<dbReference type="SMART" id="SM00609">
    <property type="entry name" value="VIT"/>
    <property type="match status" value="1"/>
</dbReference>
<evidence type="ECO:0000259" key="2">
    <source>
        <dbReference type="PROSITE" id="PS50234"/>
    </source>
</evidence>
<evidence type="ECO:0008006" key="6">
    <source>
        <dbReference type="Google" id="ProtNLM"/>
    </source>
</evidence>
<dbReference type="Proteomes" id="UP000766486">
    <property type="component" value="Unassembled WGS sequence"/>
</dbReference>
<dbReference type="InterPro" id="IPR013694">
    <property type="entry name" value="VIT"/>
</dbReference>
<feature type="compositionally biased region" description="Polar residues" evidence="1">
    <location>
        <begin position="681"/>
        <end position="698"/>
    </location>
</feature>
<dbReference type="InterPro" id="IPR002035">
    <property type="entry name" value="VWF_A"/>
</dbReference>
<dbReference type="Pfam" id="PF08487">
    <property type="entry name" value="VIT"/>
    <property type="match status" value="1"/>
</dbReference>
<dbReference type="Pfam" id="PF13768">
    <property type="entry name" value="VWA_3"/>
    <property type="match status" value="1"/>
</dbReference>
<dbReference type="Gene3D" id="3.40.50.410">
    <property type="entry name" value="von Willebrand factor, type A domain"/>
    <property type="match status" value="1"/>
</dbReference>
<evidence type="ECO:0000313" key="4">
    <source>
        <dbReference type="EMBL" id="VUC27565.1"/>
    </source>
</evidence>
<proteinExistence type="predicted"/>